<dbReference type="Pfam" id="PF07714">
    <property type="entry name" value="PK_Tyr_Ser-Thr"/>
    <property type="match status" value="2"/>
</dbReference>
<dbReference type="Proteomes" id="UP000011750">
    <property type="component" value="Chromosome A02"/>
</dbReference>
<dbReference type="Gramene" id="Bra032942.1">
    <property type="protein sequence ID" value="Bra032942.1-P"/>
    <property type="gene ID" value="Bra032942"/>
</dbReference>
<evidence type="ECO:0000256" key="4">
    <source>
        <dbReference type="ARBA" id="ARBA00022527"/>
    </source>
</evidence>
<evidence type="ECO:0000256" key="15">
    <source>
        <dbReference type="RuleBase" id="RU000304"/>
    </source>
</evidence>
<feature type="transmembrane region" description="Helical" evidence="16">
    <location>
        <begin position="6"/>
        <end position="30"/>
    </location>
</feature>
<dbReference type="AlphaFoldDB" id="M4EVV9"/>
<evidence type="ECO:0000313" key="19">
    <source>
        <dbReference type="Proteomes" id="UP000011750"/>
    </source>
</evidence>
<feature type="domain" description="Protein kinase" evidence="17">
    <location>
        <begin position="77"/>
        <end position="459"/>
    </location>
</feature>
<dbReference type="PANTHER" id="PTHR47982">
    <property type="entry name" value="PROLINE-RICH RECEPTOR-LIKE PROTEIN KINASE PERK4"/>
    <property type="match status" value="1"/>
</dbReference>
<dbReference type="GO" id="GO:0005886">
    <property type="term" value="C:plasma membrane"/>
    <property type="evidence" value="ECO:0000318"/>
    <property type="project" value="GO_Central"/>
</dbReference>
<protein>
    <recommendedName>
        <fullName evidence="2">non-specific serine/threonine protein kinase</fullName>
        <ecNumber evidence="2">2.7.11.1</ecNumber>
    </recommendedName>
</protein>
<dbReference type="InterPro" id="IPR017441">
    <property type="entry name" value="Protein_kinase_ATP_BS"/>
</dbReference>
<dbReference type="GO" id="GO:0005524">
    <property type="term" value="F:ATP binding"/>
    <property type="evidence" value="ECO:0007669"/>
    <property type="project" value="UniProtKB-UniRule"/>
</dbReference>
<evidence type="ECO:0000256" key="8">
    <source>
        <dbReference type="ARBA" id="ARBA00022777"/>
    </source>
</evidence>
<evidence type="ECO:0000256" key="2">
    <source>
        <dbReference type="ARBA" id="ARBA00012513"/>
    </source>
</evidence>
<comment type="subcellular location">
    <subcellularLocation>
        <location evidence="1">Cell membrane</location>
        <topology evidence="1">Single-pass membrane protein</topology>
    </subcellularLocation>
</comment>
<dbReference type="GO" id="GO:0004674">
    <property type="term" value="F:protein serine/threonine kinase activity"/>
    <property type="evidence" value="ECO:0007669"/>
    <property type="project" value="UniProtKB-KW"/>
</dbReference>
<dbReference type="FunFam" id="3.30.200.20:FF:000523">
    <property type="entry name" value="Protein kinase superfamily protein"/>
    <property type="match status" value="1"/>
</dbReference>
<dbReference type="InterPro" id="IPR047117">
    <property type="entry name" value="PERK1-13-like"/>
</dbReference>
<feature type="transmembrane region" description="Helical" evidence="16">
    <location>
        <begin position="329"/>
        <end position="351"/>
    </location>
</feature>
<dbReference type="PANTHER" id="PTHR47982:SF14">
    <property type="entry name" value="NON-SPECIFIC SERINE_THREONINE PROTEIN KINASE"/>
    <property type="match status" value="1"/>
</dbReference>
<evidence type="ECO:0000256" key="10">
    <source>
        <dbReference type="ARBA" id="ARBA00022989"/>
    </source>
</evidence>
<evidence type="ECO:0000256" key="14">
    <source>
        <dbReference type="PROSITE-ProRule" id="PRU10141"/>
    </source>
</evidence>
<evidence type="ECO:0000256" key="12">
    <source>
        <dbReference type="ARBA" id="ARBA00047899"/>
    </source>
</evidence>
<proteinExistence type="inferred from homology"/>
<evidence type="ECO:0000256" key="1">
    <source>
        <dbReference type="ARBA" id="ARBA00004162"/>
    </source>
</evidence>
<feature type="binding site" evidence="14">
    <location>
        <position position="105"/>
    </location>
    <ligand>
        <name>ATP</name>
        <dbReference type="ChEBI" id="CHEBI:30616"/>
    </ligand>
</feature>
<dbReference type="PROSITE" id="PS50011">
    <property type="entry name" value="PROTEIN_KINASE_DOM"/>
    <property type="match status" value="1"/>
</dbReference>
<dbReference type="InParanoid" id="M4EVV9"/>
<evidence type="ECO:0000259" key="17">
    <source>
        <dbReference type="PROSITE" id="PS50011"/>
    </source>
</evidence>
<dbReference type="OMA" id="CQESNMQ"/>
<comment type="catalytic activity">
    <reaction evidence="13">
        <text>L-seryl-[protein] + ATP = O-phospho-L-seryl-[protein] + ADP + H(+)</text>
        <dbReference type="Rhea" id="RHEA:17989"/>
        <dbReference type="Rhea" id="RHEA-COMP:9863"/>
        <dbReference type="Rhea" id="RHEA-COMP:11604"/>
        <dbReference type="ChEBI" id="CHEBI:15378"/>
        <dbReference type="ChEBI" id="CHEBI:29999"/>
        <dbReference type="ChEBI" id="CHEBI:30616"/>
        <dbReference type="ChEBI" id="CHEBI:83421"/>
        <dbReference type="ChEBI" id="CHEBI:456216"/>
        <dbReference type="EC" id="2.7.11.1"/>
    </reaction>
</comment>
<evidence type="ECO:0000256" key="7">
    <source>
        <dbReference type="ARBA" id="ARBA00022741"/>
    </source>
</evidence>
<dbReference type="EnsemblPlants" id="Bra032942.1">
    <property type="protein sequence ID" value="Bra032942.1-P"/>
    <property type="gene ID" value="Bra032942"/>
</dbReference>
<keyword evidence="3" id="KW-1003">Cell membrane</keyword>
<dbReference type="InterPro" id="IPR011009">
    <property type="entry name" value="Kinase-like_dom_sf"/>
</dbReference>
<dbReference type="PROSITE" id="PS00108">
    <property type="entry name" value="PROTEIN_KINASE_ST"/>
    <property type="match status" value="1"/>
</dbReference>
<reference evidence="18" key="3">
    <citation type="submission" date="2023-03" db="UniProtKB">
        <authorList>
            <consortium name="EnsemblPlants"/>
        </authorList>
    </citation>
    <scope>IDENTIFICATION</scope>
    <source>
        <strain evidence="18">cv. Chiifu-401-42</strain>
    </source>
</reference>
<dbReference type="PROSITE" id="PS00107">
    <property type="entry name" value="PROTEIN_KINASE_ATP"/>
    <property type="match status" value="1"/>
</dbReference>
<evidence type="ECO:0000256" key="5">
    <source>
        <dbReference type="ARBA" id="ARBA00022679"/>
    </source>
</evidence>
<keyword evidence="5" id="KW-0808">Transferase</keyword>
<accession>M4EVV9</accession>
<evidence type="ECO:0000256" key="16">
    <source>
        <dbReference type="SAM" id="Phobius"/>
    </source>
</evidence>
<keyword evidence="4 15" id="KW-0723">Serine/threonine-protein kinase</keyword>
<evidence type="ECO:0000256" key="11">
    <source>
        <dbReference type="ARBA" id="ARBA00023136"/>
    </source>
</evidence>
<reference evidence="18 19" key="2">
    <citation type="journal article" date="2018" name="Hortic Res">
        <title>Improved Brassica rapa reference genome by single-molecule sequencing and chromosome conformation capture technologies.</title>
        <authorList>
            <person name="Zhang L."/>
            <person name="Cai X."/>
            <person name="Wu J."/>
            <person name="Liu M."/>
            <person name="Grob S."/>
            <person name="Cheng F."/>
            <person name="Liang J."/>
            <person name="Cai C."/>
            <person name="Liu Z."/>
            <person name="Liu B."/>
            <person name="Wang F."/>
            <person name="Li S."/>
            <person name="Liu F."/>
            <person name="Li X."/>
            <person name="Cheng L."/>
            <person name="Yang W."/>
            <person name="Li M.H."/>
            <person name="Grossniklaus U."/>
            <person name="Zheng H."/>
            <person name="Wang X."/>
        </authorList>
    </citation>
    <scope>NUCLEOTIDE SEQUENCE [LARGE SCALE GENOMIC DNA]</scope>
    <source>
        <strain evidence="18 19">cv. Chiifu-401-42</strain>
    </source>
</reference>
<dbReference type="EC" id="2.7.11.1" evidence="2"/>
<organism evidence="18 19">
    <name type="scientific">Brassica campestris</name>
    <name type="common">Field mustard</name>
    <dbReference type="NCBI Taxonomy" id="3711"/>
    <lineage>
        <taxon>Eukaryota</taxon>
        <taxon>Viridiplantae</taxon>
        <taxon>Streptophyta</taxon>
        <taxon>Embryophyta</taxon>
        <taxon>Tracheophyta</taxon>
        <taxon>Spermatophyta</taxon>
        <taxon>Magnoliopsida</taxon>
        <taxon>eudicotyledons</taxon>
        <taxon>Gunneridae</taxon>
        <taxon>Pentapetalae</taxon>
        <taxon>rosids</taxon>
        <taxon>malvids</taxon>
        <taxon>Brassicales</taxon>
        <taxon>Brassicaceae</taxon>
        <taxon>Brassiceae</taxon>
        <taxon>Brassica</taxon>
    </lineage>
</organism>
<keyword evidence="9 14" id="KW-0067">ATP-binding</keyword>
<keyword evidence="19" id="KW-1185">Reference proteome</keyword>
<evidence type="ECO:0000256" key="3">
    <source>
        <dbReference type="ARBA" id="ARBA00022475"/>
    </source>
</evidence>
<keyword evidence="11 16" id="KW-0472">Membrane</keyword>
<keyword evidence="7 14" id="KW-0547">Nucleotide-binding</keyword>
<comment type="similarity">
    <text evidence="15">Belongs to the protein kinase superfamily.</text>
</comment>
<dbReference type="Gene3D" id="1.10.510.10">
    <property type="entry name" value="Transferase(Phosphotransferase) domain 1"/>
    <property type="match status" value="2"/>
</dbReference>
<evidence type="ECO:0000256" key="9">
    <source>
        <dbReference type="ARBA" id="ARBA00022840"/>
    </source>
</evidence>
<evidence type="ECO:0000313" key="18">
    <source>
        <dbReference type="EnsemblPlants" id="Bra032942.1-P"/>
    </source>
</evidence>
<dbReference type="InterPro" id="IPR001245">
    <property type="entry name" value="Ser-Thr/Tyr_kinase_cat_dom"/>
</dbReference>
<dbReference type="SUPFAM" id="SSF56112">
    <property type="entry name" value="Protein kinase-like (PK-like)"/>
    <property type="match status" value="2"/>
</dbReference>
<dbReference type="InterPro" id="IPR008271">
    <property type="entry name" value="Ser/Thr_kinase_AS"/>
</dbReference>
<dbReference type="eggNOG" id="KOG1187">
    <property type="taxonomic scope" value="Eukaryota"/>
</dbReference>
<keyword evidence="6 16" id="KW-0812">Transmembrane</keyword>
<sequence>MSSTPAAAIGGAVGALALIALLFLVLWFCIFRHKNASETTGSSDPSSQEGRNVAMELSMRESRRFEMEELAQATKSFTHKSLIGVGKFGEVYKGLLQDGVLVAIKRRTGLPTQEFVNEVRYLSAIKHRNLVTLLGYCQESNMQFLVYEYVPNGSVSNHLYGAGGSRLEFRNRLAISIGAAKGLAHLHSLSPRLIHKDFKTANVLVDENFIAKVADAGVRNFLGREDAGISSHVVADHIFLSPELALAHVSFLARSDLCGNDVGGLLRLQLFSNKLSRLRAWLWFGLLRRSCPSTDPHSLRVVVKWVYTVPVEFNGGGNLWRKLLNDGIVGLRLFLVPSVVSFILPALGSWFDSSLWVQEFRSFSEKSDVYAFGVFLLELVSGREASEPSPSSSTQTLVEWMQNITDYTEIPAMIDERLGGTYTAEGVEEVITLTLICLDVSSEKRPTMSYVVTELERILDKEVSLTTVMGEGTPTVTLGSQLFKASK</sequence>
<dbReference type="InterPro" id="IPR000719">
    <property type="entry name" value="Prot_kinase_dom"/>
</dbReference>
<keyword evidence="10 16" id="KW-1133">Transmembrane helix</keyword>
<evidence type="ECO:0000256" key="6">
    <source>
        <dbReference type="ARBA" id="ARBA00022692"/>
    </source>
</evidence>
<evidence type="ECO:0000256" key="13">
    <source>
        <dbReference type="ARBA" id="ARBA00048679"/>
    </source>
</evidence>
<dbReference type="Gene3D" id="3.30.200.20">
    <property type="entry name" value="Phosphorylase Kinase, domain 1"/>
    <property type="match status" value="1"/>
</dbReference>
<keyword evidence="8" id="KW-0418">Kinase</keyword>
<reference evidence="18 19" key="1">
    <citation type="journal article" date="2011" name="Nat. Genet.">
        <title>The genome of the mesopolyploid crop species Brassica rapa.</title>
        <authorList>
            <consortium name="Brassica rapa Genome Sequencing Project Consortium"/>
            <person name="Wang X."/>
            <person name="Wang H."/>
            <person name="Wang J."/>
            <person name="Sun R."/>
            <person name="Wu J."/>
            <person name="Liu S."/>
            <person name="Bai Y."/>
            <person name="Mun J.H."/>
            <person name="Bancroft I."/>
            <person name="Cheng F."/>
            <person name="Huang S."/>
            <person name="Li X."/>
            <person name="Hua W."/>
            <person name="Wang J."/>
            <person name="Wang X."/>
            <person name="Freeling M."/>
            <person name="Pires J.C."/>
            <person name="Paterson A.H."/>
            <person name="Chalhoub B."/>
            <person name="Wang B."/>
            <person name="Hayward A."/>
            <person name="Sharpe A.G."/>
            <person name="Park B.S."/>
            <person name="Weisshaar B."/>
            <person name="Liu B."/>
            <person name="Li B."/>
            <person name="Liu B."/>
            <person name="Tong C."/>
            <person name="Song C."/>
            <person name="Duran C."/>
            <person name="Peng C."/>
            <person name="Geng C."/>
            <person name="Koh C."/>
            <person name="Lin C."/>
            <person name="Edwards D."/>
            <person name="Mu D."/>
            <person name="Shen D."/>
            <person name="Soumpourou E."/>
            <person name="Li F."/>
            <person name="Fraser F."/>
            <person name="Conant G."/>
            <person name="Lassalle G."/>
            <person name="King G.J."/>
            <person name="Bonnema G."/>
            <person name="Tang H."/>
            <person name="Wang H."/>
            <person name="Belcram H."/>
            <person name="Zhou H."/>
            <person name="Hirakawa H."/>
            <person name="Abe H."/>
            <person name="Guo H."/>
            <person name="Wang H."/>
            <person name="Jin H."/>
            <person name="Parkin I.A."/>
            <person name="Batley J."/>
            <person name="Kim J.S."/>
            <person name="Just J."/>
            <person name="Li J."/>
            <person name="Xu J."/>
            <person name="Deng J."/>
            <person name="Kim J.A."/>
            <person name="Li J."/>
            <person name="Yu J."/>
            <person name="Meng J."/>
            <person name="Wang J."/>
            <person name="Min J."/>
            <person name="Poulain J."/>
            <person name="Wang J."/>
            <person name="Hatakeyama K."/>
            <person name="Wu K."/>
            <person name="Wang L."/>
            <person name="Fang L."/>
            <person name="Trick M."/>
            <person name="Links M.G."/>
            <person name="Zhao M."/>
            <person name="Jin M."/>
            <person name="Ramchiary N."/>
            <person name="Drou N."/>
            <person name="Berkman P.J."/>
            <person name="Cai Q."/>
            <person name="Huang Q."/>
            <person name="Li R."/>
            <person name="Tabata S."/>
            <person name="Cheng S."/>
            <person name="Zhang S."/>
            <person name="Zhang S."/>
            <person name="Huang S."/>
            <person name="Sato S."/>
            <person name="Sun S."/>
            <person name="Kwon S.J."/>
            <person name="Choi S.R."/>
            <person name="Lee T.H."/>
            <person name="Fan W."/>
            <person name="Zhao X."/>
            <person name="Tan X."/>
            <person name="Xu X."/>
            <person name="Wang Y."/>
            <person name="Qiu Y."/>
            <person name="Yin Y."/>
            <person name="Li Y."/>
            <person name="Du Y."/>
            <person name="Liao Y."/>
            <person name="Lim Y."/>
            <person name="Narusaka Y."/>
            <person name="Wang Y."/>
            <person name="Wang Z."/>
            <person name="Li Z."/>
            <person name="Wang Z."/>
            <person name="Xiong Z."/>
            <person name="Zhang Z."/>
        </authorList>
    </citation>
    <scope>NUCLEOTIDE SEQUENCE [LARGE SCALE GENOMIC DNA]</scope>
    <source>
        <strain evidence="18 19">cv. Chiifu-401-42</strain>
    </source>
</reference>
<dbReference type="HOGENOM" id="CLU_000288_21_1_1"/>
<name>M4EVV9_BRACM</name>
<comment type="catalytic activity">
    <reaction evidence="12">
        <text>L-threonyl-[protein] + ATP = O-phospho-L-threonyl-[protein] + ADP + H(+)</text>
        <dbReference type="Rhea" id="RHEA:46608"/>
        <dbReference type="Rhea" id="RHEA-COMP:11060"/>
        <dbReference type="Rhea" id="RHEA-COMP:11605"/>
        <dbReference type="ChEBI" id="CHEBI:15378"/>
        <dbReference type="ChEBI" id="CHEBI:30013"/>
        <dbReference type="ChEBI" id="CHEBI:30616"/>
        <dbReference type="ChEBI" id="CHEBI:61977"/>
        <dbReference type="ChEBI" id="CHEBI:456216"/>
        <dbReference type="EC" id="2.7.11.1"/>
    </reaction>
</comment>